<dbReference type="Pfam" id="PF10017">
    <property type="entry name" value="Methyltransf_33"/>
    <property type="match status" value="1"/>
</dbReference>
<dbReference type="GO" id="GO:0008168">
    <property type="term" value="F:methyltransferase activity"/>
    <property type="evidence" value="ECO:0007669"/>
    <property type="project" value="UniProtKB-KW"/>
</dbReference>
<dbReference type="PANTHER" id="PTHR43397">
    <property type="entry name" value="ERGOTHIONEINE BIOSYNTHESIS PROTEIN 1"/>
    <property type="match status" value="1"/>
</dbReference>
<dbReference type="SUPFAM" id="SSF53335">
    <property type="entry name" value="S-adenosyl-L-methionine-dependent methyltransferases"/>
    <property type="match status" value="1"/>
</dbReference>
<evidence type="ECO:0000313" key="6">
    <source>
        <dbReference type="Proteomes" id="UP000295781"/>
    </source>
</evidence>
<dbReference type="AlphaFoldDB" id="A0A4P2QAK6"/>
<feature type="domain" description="Histidine-specific methyltransferase SAM-dependent" evidence="4">
    <location>
        <begin position="37"/>
        <end position="334"/>
    </location>
</feature>
<feature type="compositionally biased region" description="Basic and acidic residues" evidence="3">
    <location>
        <begin position="1"/>
        <end position="18"/>
    </location>
</feature>
<gene>
    <name evidence="5" type="ORF">SOCEGT47_072670</name>
</gene>
<keyword evidence="2" id="KW-0808">Transferase</keyword>
<reference evidence="5 6" key="1">
    <citation type="submission" date="2015-09" db="EMBL/GenBank/DDBJ databases">
        <title>Sorangium comparison.</title>
        <authorList>
            <person name="Zaburannyi N."/>
            <person name="Bunk B."/>
            <person name="Overmann J."/>
            <person name="Mueller R."/>
        </authorList>
    </citation>
    <scope>NUCLEOTIDE SEQUENCE [LARGE SCALE GENOMIC DNA]</scope>
    <source>
        <strain evidence="5 6">So ceGT47</strain>
    </source>
</reference>
<evidence type="ECO:0000256" key="1">
    <source>
        <dbReference type="ARBA" id="ARBA00022603"/>
    </source>
</evidence>
<dbReference type="InterPro" id="IPR017804">
    <property type="entry name" value="MeTrfase_EgtD-like"/>
</dbReference>
<organism evidence="5 6">
    <name type="scientific">Sorangium cellulosum</name>
    <name type="common">Polyangium cellulosum</name>
    <dbReference type="NCBI Taxonomy" id="56"/>
    <lineage>
        <taxon>Bacteria</taxon>
        <taxon>Pseudomonadati</taxon>
        <taxon>Myxococcota</taxon>
        <taxon>Polyangia</taxon>
        <taxon>Polyangiales</taxon>
        <taxon>Polyangiaceae</taxon>
        <taxon>Sorangium</taxon>
    </lineage>
</organism>
<dbReference type="PIRSF" id="PIRSF018005">
    <property type="entry name" value="UCP018005"/>
    <property type="match status" value="1"/>
</dbReference>
<dbReference type="InterPro" id="IPR029063">
    <property type="entry name" value="SAM-dependent_MTases_sf"/>
</dbReference>
<dbReference type="InterPro" id="IPR019257">
    <property type="entry name" value="MeTrfase_dom"/>
</dbReference>
<dbReference type="Proteomes" id="UP000295781">
    <property type="component" value="Chromosome"/>
</dbReference>
<sequence length="339" mass="37430">MEARRRERKAARSSDDRAALAAPPDPAPPTEGEIAALREHLSRPLPEIPVKYLYDDVGSELFERITTLSAYYQTRAEIGILEQRAGEIIELARPARLVELGSGAGRKIRLLLDALGPAARGASCTLLDINARFLQRSIERLGADYPGCRFRGVVGDFVQDLDRLGPPGGRLLVLFAGTLGNLYPDQRRAFLRRLSAGMDASDAFLVGLDLEKDPARIEAAYNDPEGVTAAFNKNVLSAINRRFGADFRPGAFAHRAFYDRAHAWIEMRLVARERQRVSLRALGMTLDLAEGAEIRTEISCKLTRESLARDAAEADLAIAGWYTDRERLFALALLCRVVA</sequence>
<dbReference type="GO" id="GO:0032259">
    <property type="term" value="P:methylation"/>
    <property type="evidence" value="ECO:0007669"/>
    <property type="project" value="UniProtKB-KW"/>
</dbReference>
<dbReference type="EMBL" id="CP012670">
    <property type="protein sequence ID" value="AUX26697.1"/>
    <property type="molecule type" value="Genomic_DNA"/>
</dbReference>
<evidence type="ECO:0000256" key="2">
    <source>
        <dbReference type="ARBA" id="ARBA00022679"/>
    </source>
</evidence>
<name>A0A4P2QAK6_SORCE</name>
<dbReference type="Gene3D" id="3.40.50.150">
    <property type="entry name" value="Vaccinia Virus protein VP39"/>
    <property type="match status" value="1"/>
</dbReference>
<dbReference type="NCBIfam" id="TIGR03438">
    <property type="entry name" value="egtD_ergothio"/>
    <property type="match status" value="1"/>
</dbReference>
<evidence type="ECO:0000313" key="5">
    <source>
        <dbReference type="EMBL" id="AUX26697.1"/>
    </source>
</evidence>
<protein>
    <recommendedName>
        <fullName evidence="4">Histidine-specific methyltransferase SAM-dependent domain-containing protein</fullName>
    </recommendedName>
</protein>
<dbReference type="InterPro" id="IPR051128">
    <property type="entry name" value="EgtD_Methyltrsf_superfamily"/>
</dbReference>
<keyword evidence="1" id="KW-0489">Methyltransferase</keyword>
<evidence type="ECO:0000259" key="4">
    <source>
        <dbReference type="Pfam" id="PF10017"/>
    </source>
</evidence>
<proteinExistence type="predicted"/>
<dbReference type="InterPro" id="IPR035094">
    <property type="entry name" value="EgtD"/>
</dbReference>
<dbReference type="OrthoDB" id="5289726at2"/>
<evidence type="ECO:0000256" key="3">
    <source>
        <dbReference type="SAM" id="MobiDB-lite"/>
    </source>
</evidence>
<feature type="region of interest" description="Disordered" evidence="3">
    <location>
        <begin position="1"/>
        <end position="31"/>
    </location>
</feature>
<dbReference type="PANTHER" id="PTHR43397:SF1">
    <property type="entry name" value="ERGOTHIONEINE BIOSYNTHESIS PROTEIN 1"/>
    <property type="match status" value="1"/>
</dbReference>
<accession>A0A4P2QAK6</accession>